<name>A0A7C3F561_9CREN</name>
<evidence type="ECO:0000256" key="1">
    <source>
        <dbReference type="SAM" id="Phobius"/>
    </source>
</evidence>
<evidence type="ECO:0000313" key="2">
    <source>
        <dbReference type="EMBL" id="HFK21106.1"/>
    </source>
</evidence>
<accession>A0A7C3F561</accession>
<reference evidence="2" key="1">
    <citation type="journal article" date="2020" name="mSystems">
        <title>Genome- and Community-Level Interaction Insights into Carbon Utilization and Element Cycling Functions of Hydrothermarchaeota in Hydrothermal Sediment.</title>
        <authorList>
            <person name="Zhou Z."/>
            <person name="Liu Y."/>
            <person name="Xu W."/>
            <person name="Pan J."/>
            <person name="Luo Z.H."/>
            <person name="Li M."/>
        </authorList>
    </citation>
    <scope>NUCLEOTIDE SEQUENCE [LARGE SCALE GENOMIC DNA]</scope>
    <source>
        <strain evidence="2">SpSt-468</strain>
    </source>
</reference>
<dbReference type="AlphaFoldDB" id="A0A7C3F561"/>
<keyword evidence="1" id="KW-1133">Transmembrane helix</keyword>
<organism evidence="2">
    <name type="scientific">Candidatus Methanomethylicus mesodigestus</name>
    <dbReference type="NCBI Taxonomy" id="1867258"/>
    <lineage>
        <taxon>Archaea</taxon>
        <taxon>Thermoproteota</taxon>
        <taxon>Methanosuratincolia</taxon>
        <taxon>Candidatus Methanomethylicales</taxon>
        <taxon>Candidatus Methanomethylicaceae</taxon>
        <taxon>Candidatus Methanomethylicus</taxon>
    </lineage>
</organism>
<dbReference type="EMBL" id="DSTX01000013">
    <property type="protein sequence ID" value="HFK21106.1"/>
    <property type="molecule type" value="Genomic_DNA"/>
</dbReference>
<feature type="transmembrane region" description="Helical" evidence="1">
    <location>
        <begin position="12"/>
        <end position="32"/>
    </location>
</feature>
<sequence length="294" mass="32385">MPANKKGASNKIKLFGIIIIGALIISYGSILLSPNNAVPSPNPANFREEPWMAFIPENASEFRFINITSLYSFPGIITNNTLLSVNQPEFSINISDLNYDVDIITSNGGLVSVLGMNSSLIDYIGTTLAFSNLTVLDYNGVPLFQVFLGNTTSPTEAWMSIHNGALLYCLGNNIAINSLKSVIDSIASNFFKNDSYKIGYLIASNNEICYAFSYYSESTNVFEIIWDMRAAYGVTEITKRDVFFFTSSDSARSKYSKVVSELIPKAASAYLGDKFILSVQKFASQDIRTVLMNI</sequence>
<keyword evidence="1" id="KW-0472">Membrane</keyword>
<proteinExistence type="predicted"/>
<gene>
    <name evidence="2" type="ORF">ENS19_07530</name>
</gene>
<keyword evidence="1" id="KW-0812">Transmembrane</keyword>
<protein>
    <submittedName>
        <fullName evidence="2">Uncharacterized protein</fullName>
    </submittedName>
</protein>
<comment type="caution">
    <text evidence="2">The sequence shown here is derived from an EMBL/GenBank/DDBJ whole genome shotgun (WGS) entry which is preliminary data.</text>
</comment>